<keyword evidence="3" id="KW-1185">Reference proteome</keyword>
<organism evidence="2 3">
    <name type="scientific">Holospora obtusa F1</name>
    <dbReference type="NCBI Taxonomy" id="1399147"/>
    <lineage>
        <taxon>Bacteria</taxon>
        <taxon>Pseudomonadati</taxon>
        <taxon>Pseudomonadota</taxon>
        <taxon>Alphaproteobacteria</taxon>
        <taxon>Holosporales</taxon>
        <taxon>Holosporaceae</taxon>
        <taxon>Holospora</taxon>
    </lineage>
</organism>
<dbReference type="EMBL" id="AWTR02000007">
    <property type="protein sequence ID" value="ETZ07725.1"/>
    <property type="molecule type" value="Genomic_DNA"/>
</dbReference>
<dbReference type="Pfam" id="PF12706">
    <property type="entry name" value="Lactamase_B_2"/>
    <property type="match status" value="1"/>
</dbReference>
<reference evidence="2 3" key="1">
    <citation type="journal article" date="2014" name="FEMS Microbiol. Lett.">
        <title>Draft genome sequences of three Holospora species (Holospora obtusa, Holospora undulata, and Holospora elegans), endonuclear symbiotic bacteria of the ciliate Paramecium caudatum.</title>
        <authorList>
            <person name="Dohra H."/>
            <person name="Tanaka K."/>
            <person name="Suzuki T."/>
            <person name="Fujishima M."/>
            <person name="Suzuki H."/>
        </authorList>
    </citation>
    <scope>NUCLEOTIDE SEQUENCE [LARGE SCALE GENOMIC DNA]</scope>
    <source>
        <strain evidence="2 3">F1</strain>
    </source>
</reference>
<dbReference type="PANTHER" id="PTHR42663:SF6">
    <property type="entry name" value="HYDROLASE C777.06C-RELATED"/>
    <property type="match status" value="1"/>
</dbReference>
<name>W6TI84_HOLOB</name>
<dbReference type="STRING" id="1399147.P618_200068"/>
<dbReference type="RefSeq" id="WP_021826749.1">
    <property type="nucleotide sequence ID" value="NZ_AWTR02000007.1"/>
</dbReference>
<sequence>MVEYIWEDNQLEAIILGCGPSVGVPSLRSGWGKCDPTNSKNKRTRTSVFFKNFQGSWLIDASPDLRFQCLSHNIAKIDGVLCTHAHMDHVGGLGDLVGFASLGPIPFYADTLTCTQLENMLPYAFSGKTRFLDLFSVHDLFYLFDLPVMPIIQKHGNTHSLGYRFPKWAYSTDLVEISEEAFQMLEGIETWILACLSIYKNPKHAHLEKVLSWVERIKPRRTILTHMNSDLDYKELKAQLPFGVEPAFDGMHIFL</sequence>
<gene>
    <name evidence="2" type="ORF">P618_200068</name>
</gene>
<evidence type="ECO:0000313" key="2">
    <source>
        <dbReference type="EMBL" id="ETZ07725.1"/>
    </source>
</evidence>
<dbReference type="SUPFAM" id="SSF56281">
    <property type="entry name" value="Metallo-hydrolase/oxidoreductase"/>
    <property type="match status" value="1"/>
</dbReference>
<dbReference type="PANTHER" id="PTHR42663">
    <property type="entry name" value="HYDROLASE C777.06C-RELATED-RELATED"/>
    <property type="match status" value="1"/>
</dbReference>
<dbReference type="InterPro" id="IPR036866">
    <property type="entry name" value="RibonucZ/Hydroxyglut_hydro"/>
</dbReference>
<dbReference type="CDD" id="cd16279">
    <property type="entry name" value="metallo-hydrolase-like_MBL-fold"/>
    <property type="match status" value="1"/>
</dbReference>
<feature type="domain" description="Metallo-beta-lactamase" evidence="1">
    <location>
        <begin position="44"/>
        <end position="206"/>
    </location>
</feature>
<comment type="caution">
    <text evidence="2">The sequence shown here is derived from an EMBL/GenBank/DDBJ whole genome shotgun (WGS) entry which is preliminary data.</text>
</comment>
<dbReference type="InterPro" id="IPR001279">
    <property type="entry name" value="Metallo-B-lactamas"/>
</dbReference>
<dbReference type="GO" id="GO:0016740">
    <property type="term" value="F:transferase activity"/>
    <property type="evidence" value="ECO:0007669"/>
    <property type="project" value="UniProtKB-KW"/>
</dbReference>
<proteinExistence type="predicted"/>
<dbReference type="Gene3D" id="3.60.15.10">
    <property type="entry name" value="Ribonuclease Z/Hydroxyacylglutathione hydrolase-like"/>
    <property type="match status" value="1"/>
</dbReference>
<dbReference type="OrthoDB" id="9781189at2"/>
<dbReference type="eggNOG" id="COG1235">
    <property type="taxonomic scope" value="Bacteria"/>
</dbReference>
<protein>
    <submittedName>
        <fullName evidence="2">Octanoyltransferase</fullName>
    </submittedName>
</protein>
<evidence type="ECO:0000259" key="1">
    <source>
        <dbReference type="SMART" id="SM00849"/>
    </source>
</evidence>
<dbReference type="SMART" id="SM00849">
    <property type="entry name" value="Lactamase_B"/>
    <property type="match status" value="1"/>
</dbReference>
<accession>W6TI84</accession>
<dbReference type="Proteomes" id="UP000019112">
    <property type="component" value="Unassembled WGS sequence"/>
</dbReference>
<evidence type="ECO:0000313" key="3">
    <source>
        <dbReference type="Proteomes" id="UP000019112"/>
    </source>
</evidence>
<dbReference type="AlphaFoldDB" id="W6TI84"/>